<dbReference type="GO" id="GO:0047536">
    <property type="term" value="F:2-aminoadipate transaminase activity"/>
    <property type="evidence" value="ECO:0007669"/>
    <property type="project" value="UniProtKB-EC"/>
</dbReference>
<dbReference type="AlphaFoldDB" id="A0A1V4IT56"/>
<accession>A0A1V4IT56</accession>
<dbReference type="InterPro" id="IPR036390">
    <property type="entry name" value="WH_DNA-bd_sf"/>
</dbReference>
<dbReference type="GO" id="GO:0003700">
    <property type="term" value="F:DNA-binding transcription factor activity"/>
    <property type="evidence" value="ECO:0007669"/>
    <property type="project" value="InterPro"/>
</dbReference>
<dbReference type="InterPro" id="IPR036388">
    <property type="entry name" value="WH-like_DNA-bd_sf"/>
</dbReference>
<protein>
    <submittedName>
        <fullName evidence="7">2-aminoadipate transaminase</fullName>
        <ecNumber evidence="7">2.6.1.39</ecNumber>
    </submittedName>
</protein>
<dbReference type="InterPro" id="IPR051446">
    <property type="entry name" value="HTH_trans_reg/aminotransferase"/>
</dbReference>
<evidence type="ECO:0000259" key="6">
    <source>
        <dbReference type="PROSITE" id="PS50949"/>
    </source>
</evidence>
<dbReference type="InterPro" id="IPR015422">
    <property type="entry name" value="PyrdxlP-dep_Trfase_small"/>
</dbReference>
<dbReference type="PROSITE" id="PS50949">
    <property type="entry name" value="HTH_GNTR"/>
    <property type="match status" value="1"/>
</dbReference>
<evidence type="ECO:0000256" key="3">
    <source>
        <dbReference type="ARBA" id="ARBA00023015"/>
    </source>
</evidence>
<evidence type="ECO:0000256" key="4">
    <source>
        <dbReference type="ARBA" id="ARBA00023125"/>
    </source>
</evidence>
<dbReference type="Proteomes" id="UP000190080">
    <property type="component" value="Unassembled WGS sequence"/>
</dbReference>
<evidence type="ECO:0000256" key="2">
    <source>
        <dbReference type="ARBA" id="ARBA00022898"/>
    </source>
</evidence>
<keyword evidence="5" id="KW-0804">Transcription</keyword>
<evidence type="ECO:0000313" key="8">
    <source>
        <dbReference type="Proteomes" id="UP000190080"/>
    </source>
</evidence>
<dbReference type="Gene3D" id="3.90.1150.10">
    <property type="entry name" value="Aspartate Aminotransferase, domain 1"/>
    <property type="match status" value="1"/>
</dbReference>
<comment type="similarity">
    <text evidence="1">In the C-terminal section; belongs to the class-I pyridoxal-phosphate-dependent aminotransferase family.</text>
</comment>
<dbReference type="Gene3D" id="1.10.10.10">
    <property type="entry name" value="Winged helix-like DNA-binding domain superfamily/Winged helix DNA-binding domain"/>
    <property type="match status" value="1"/>
</dbReference>
<dbReference type="PANTHER" id="PTHR46577:SF1">
    <property type="entry name" value="HTH-TYPE TRANSCRIPTIONAL REGULATORY PROTEIN GABR"/>
    <property type="match status" value="1"/>
</dbReference>
<keyword evidence="7" id="KW-0032">Aminotransferase</keyword>
<dbReference type="EMBL" id="MZGV01000011">
    <property type="protein sequence ID" value="OPJ63093.1"/>
    <property type="molecule type" value="Genomic_DNA"/>
</dbReference>
<evidence type="ECO:0000313" key="7">
    <source>
        <dbReference type="EMBL" id="OPJ63093.1"/>
    </source>
</evidence>
<dbReference type="RefSeq" id="WP_079422868.1">
    <property type="nucleotide sequence ID" value="NZ_MZGV01000011.1"/>
</dbReference>
<dbReference type="SMART" id="SM00345">
    <property type="entry name" value="HTH_GNTR"/>
    <property type="match status" value="1"/>
</dbReference>
<dbReference type="CDD" id="cd07377">
    <property type="entry name" value="WHTH_GntR"/>
    <property type="match status" value="1"/>
</dbReference>
<gene>
    <name evidence="7" type="primary">lysN_2</name>
    <name evidence="7" type="ORF">CLORY_14590</name>
</gene>
<dbReference type="OrthoDB" id="163333at2"/>
<keyword evidence="7" id="KW-0808">Transferase</keyword>
<dbReference type="Gene3D" id="3.40.640.10">
    <property type="entry name" value="Type I PLP-dependent aspartate aminotransferase-like (Major domain)"/>
    <property type="match status" value="1"/>
</dbReference>
<dbReference type="GO" id="GO:0003677">
    <property type="term" value="F:DNA binding"/>
    <property type="evidence" value="ECO:0007669"/>
    <property type="project" value="UniProtKB-KW"/>
</dbReference>
<proteinExistence type="inferred from homology"/>
<dbReference type="InterPro" id="IPR015424">
    <property type="entry name" value="PyrdxlP-dep_Trfase"/>
</dbReference>
<evidence type="ECO:0000256" key="5">
    <source>
        <dbReference type="ARBA" id="ARBA00023163"/>
    </source>
</evidence>
<dbReference type="Pfam" id="PF00155">
    <property type="entry name" value="Aminotran_1_2"/>
    <property type="match status" value="1"/>
</dbReference>
<dbReference type="EC" id="2.6.1.39" evidence="7"/>
<dbReference type="SUPFAM" id="SSF46785">
    <property type="entry name" value="Winged helix' DNA-binding domain"/>
    <property type="match status" value="1"/>
</dbReference>
<organism evidence="7 8">
    <name type="scientific">Clostridium oryzae</name>
    <dbReference type="NCBI Taxonomy" id="1450648"/>
    <lineage>
        <taxon>Bacteria</taxon>
        <taxon>Bacillati</taxon>
        <taxon>Bacillota</taxon>
        <taxon>Clostridia</taxon>
        <taxon>Eubacteriales</taxon>
        <taxon>Clostridiaceae</taxon>
        <taxon>Clostridium</taxon>
    </lineage>
</organism>
<keyword evidence="8" id="KW-1185">Reference proteome</keyword>
<reference evidence="7 8" key="1">
    <citation type="submission" date="2017-03" db="EMBL/GenBank/DDBJ databases">
        <title>Genome sequence of Clostridium oryzae DSM 28571.</title>
        <authorList>
            <person name="Poehlein A."/>
            <person name="Daniel R."/>
        </authorList>
    </citation>
    <scope>NUCLEOTIDE SEQUENCE [LARGE SCALE GENOMIC DNA]</scope>
    <source>
        <strain evidence="7 8">DSM 28571</strain>
    </source>
</reference>
<sequence length="453" mass="51860">MKKYLIIKQYIEQQFNDGHLKQGQKLPSIRDMSENFNCSKATVIKAYQELENKHIIYSVPQSGYYAVSEETMDEEMADKSVMDFSSAAPSSETLPYKDFQHCLNMAIDLYEDTLFSYSPQKGLQALVKTLHKQFCDYHIFTREKNIFITTGTQQAINILFNMKFPNGKRNVLLEQPTYHGALQALKLSNAKAIGIERSFKSIDLNKLEYIFKNEDIKCFYTIPRYSNPLGLSYTMEEKRDIIRLADKYNVYIIEDDYLADLEVDSKNDSMLSLDPERKVIYLKSFSKILLPGLRIGAAIIPDELVSSFSNYKKWSDLSTPVLSQGALHIYIKNGLFNLHKKKLTDIYSRRMTLVKKMLSVRTHPQLTCADSYSGFFIGIASGKDISNRRIINNLSQMNINIKDCSQCFIDSSKSRGLFRVSVCRVNDEEIFKGIPIIADVISGAAENSNSIFR</sequence>
<keyword evidence="2" id="KW-0663">Pyridoxal phosphate</keyword>
<keyword evidence="3" id="KW-0805">Transcription regulation</keyword>
<dbReference type="CDD" id="cd00609">
    <property type="entry name" value="AAT_like"/>
    <property type="match status" value="1"/>
</dbReference>
<dbReference type="STRING" id="1450648.CLORY_14590"/>
<dbReference type="InterPro" id="IPR015421">
    <property type="entry name" value="PyrdxlP-dep_Trfase_major"/>
</dbReference>
<dbReference type="PANTHER" id="PTHR46577">
    <property type="entry name" value="HTH-TYPE TRANSCRIPTIONAL REGULATORY PROTEIN GABR"/>
    <property type="match status" value="1"/>
</dbReference>
<feature type="domain" description="HTH gntR-type" evidence="6">
    <location>
        <begin position="1"/>
        <end position="69"/>
    </location>
</feature>
<dbReference type="Pfam" id="PF00392">
    <property type="entry name" value="GntR"/>
    <property type="match status" value="1"/>
</dbReference>
<dbReference type="SUPFAM" id="SSF53383">
    <property type="entry name" value="PLP-dependent transferases"/>
    <property type="match status" value="1"/>
</dbReference>
<dbReference type="InterPro" id="IPR000524">
    <property type="entry name" value="Tscrpt_reg_HTH_GntR"/>
</dbReference>
<dbReference type="GO" id="GO:0030170">
    <property type="term" value="F:pyridoxal phosphate binding"/>
    <property type="evidence" value="ECO:0007669"/>
    <property type="project" value="InterPro"/>
</dbReference>
<name>A0A1V4IT56_9CLOT</name>
<dbReference type="InterPro" id="IPR004839">
    <property type="entry name" value="Aminotransferase_I/II_large"/>
</dbReference>
<keyword evidence="4" id="KW-0238">DNA-binding</keyword>
<evidence type="ECO:0000256" key="1">
    <source>
        <dbReference type="ARBA" id="ARBA00005384"/>
    </source>
</evidence>
<comment type="caution">
    <text evidence="7">The sequence shown here is derived from an EMBL/GenBank/DDBJ whole genome shotgun (WGS) entry which is preliminary data.</text>
</comment>